<gene>
    <name evidence="3" type="ORF">DBV15_08755</name>
</gene>
<feature type="transmembrane region" description="Helical" evidence="2">
    <location>
        <begin position="505"/>
        <end position="523"/>
    </location>
</feature>
<dbReference type="Gene3D" id="1.20.1250.20">
    <property type="entry name" value="MFS general substrate transporter like domains"/>
    <property type="match status" value="2"/>
</dbReference>
<feature type="transmembrane region" description="Helical" evidence="2">
    <location>
        <begin position="596"/>
        <end position="618"/>
    </location>
</feature>
<keyword evidence="2" id="KW-0472">Membrane</keyword>
<evidence type="ECO:0000313" key="3">
    <source>
        <dbReference type="EMBL" id="TGZ48085.1"/>
    </source>
</evidence>
<feature type="transmembrane region" description="Helical" evidence="2">
    <location>
        <begin position="624"/>
        <end position="648"/>
    </location>
</feature>
<dbReference type="Proteomes" id="UP000310200">
    <property type="component" value="Unassembled WGS sequence"/>
</dbReference>
<dbReference type="PANTHER" id="PTHR11360">
    <property type="entry name" value="MONOCARBOXYLATE TRANSPORTER"/>
    <property type="match status" value="1"/>
</dbReference>
<dbReference type="InterPro" id="IPR036259">
    <property type="entry name" value="MFS_trans_sf"/>
</dbReference>
<feature type="transmembrane region" description="Helical" evidence="2">
    <location>
        <begin position="218"/>
        <end position="242"/>
    </location>
</feature>
<dbReference type="Pfam" id="PF07690">
    <property type="entry name" value="MFS_1"/>
    <property type="match status" value="2"/>
</dbReference>
<keyword evidence="2" id="KW-1133">Transmembrane helix</keyword>
<comment type="caution">
    <text evidence="3">The sequence shown here is derived from an EMBL/GenBank/DDBJ whole genome shotgun (WGS) entry which is preliminary data.</text>
</comment>
<dbReference type="STRING" id="300112.A0A4S2KFA9"/>
<feature type="transmembrane region" description="Helical" evidence="2">
    <location>
        <begin position="535"/>
        <end position="552"/>
    </location>
</feature>
<keyword evidence="4" id="KW-1185">Reference proteome</keyword>
<feature type="transmembrane region" description="Helical" evidence="2">
    <location>
        <begin position="59"/>
        <end position="77"/>
    </location>
</feature>
<protein>
    <submittedName>
        <fullName evidence="3">Monocarboxylate transporter 12-B</fullName>
    </submittedName>
</protein>
<feature type="transmembrane region" description="Helical" evidence="2">
    <location>
        <begin position="469"/>
        <end position="493"/>
    </location>
</feature>
<feature type="transmembrane region" description="Helical" evidence="2">
    <location>
        <begin position="188"/>
        <end position="212"/>
    </location>
</feature>
<feature type="region of interest" description="Disordered" evidence="1">
    <location>
        <begin position="1"/>
        <end position="53"/>
    </location>
</feature>
<feature type="compositionally biased region" description="Polar residues" evidence="1">
    <location>
        <begin position="294"/>
        <end position="304"/>
    </location>
</feature>
<dbReference type="InterPro" id="IPR011701">
    <property type="entry name" value="MFS"/>
</dbReference>
<dbReference type="GO" id="GO:0008028">
    <property type="term" value="F:monocarboxylic acid transmembrane transporter activity"/>
    <property type="evidence" value="ECO:0007669"/>
    <property type="project" value="TreeGrafter"/>
</dbReference>
<proteinExistence type="predicted"/>
<dbReference type="InterPro" id="IPR050327">
    <property type="entry name" value="Proton-linked_MCT"/>
</dbReference>
<reference evidence="3 4" key="1">
    <citation type="journal article" date="2019" name="Philos. Trans. R. Soc. Lond., B, Biol. Sci.">
        <title>Ant behaviour and brain gene expression of defending hosts depend on the ecological success of the intruding social parasite.</title>
        <authorList>
            <person name="Kaur R."/>
            <person name="Stoldt M."/>
            <person name="Jongepier E."/>
            <person name="Feldmeyer B."/>
            <person name="Menzel F."/>
            <person name="Bornberg-Bauer E."/>
            <person name="Foitzik S."/>
        </authorList>
    </citation>
    <scope>NUCLEOTIDE SEQUENCE [LARGE SCALE GENOMIC DNA]</scope>
    <source>
        <tissue evidence="3">Whole body</tissue>
    </source>
</reference>
<evidence type="ECO:0000313" key="4">
    <source>
        <dbReference type="Proteomes" id="UP000310200"/>
    </source>
</evidence>
<organism evidence="3 4">
    <name type="scientific">Temnothorax longispinosus</name>
    <dbReference type="NCBI Taxonomy" id="300112"/>
    <lineage>
        <taxon>Eukaryota</taxon>
        <taxon>Metazoa</taxon>
        <taxon>Ecdysozoa</taxon>
        <taxon>Arthropoda</taxon>
        <taxon>Hexapoda</taxon>
        <taxon>Insecta</taxon>
        <taxon>Pterygota</taxon>
        <taxon>Neoptera</taxon>
        <taxon>Endopterygota</taxon>
        <taxon>Hymenoptera</taxon>
        <taxon>Apocrita</taxon>
        <taxon>Aculeata</taxon>
        <taxon>Formicoidea</taxon>
        <taxon>Formicidae</taxon>
        <taxon>Myrmicinae</taxon>
        <taxon>Temnothorax</taxon>
    </lineage>
</organism>
<feature type="region of interest" description="Disordered" evidence="1">
    <location>
        <begin position="280"/>
        <end position="311"/>
    </location>
</feature>
<dbReference type="AlphaFoldDB" id="A0A4S2KFA9"/>
<dbReference type="SUPFAM" id="SSF103473">
    <property type="entry name" value="MFS general substrate transporter"/>
    <property type="match status" value="1"/>
</dbReference>
<dbReference type="PANTHER" id="PTHR11360:SF293">
    <property type="entry name" value="HERMES, ISOFORM A"/>
    <property type="match status" value="1"/>
</dbReference>
<feature type="compositionally biased region" description="Basic and acidic residues" evidence="1">
    <location>
        <begin position="34"/>
        <end position="48"/>
    </location>
</feature>
<feature type="transmembrane region" description="Helical" evidence="2">
    <location>
        <begin position="131"/>
        <end position="156"/>
    </location>
</feature>
<keyword evidence="2" id="KW-0812">Transmembrane</keyword>
<evidence type="ECO:0000256" key="1">
    <source>
        <dbReference type="SAM" id="MobiDB-lite"/>
    </source>
</evidence>
<sequence length="664" mass="72088">MQRVQDQDNGINIKFGPGNKPRKGDYRPVSQSPDDNKDRRNGTTKDEKAEEELVPPDGGWGWLVLLAAVMVNLLIPGTIKSFGVLFVEFLDVFDASPSAAAWIPSLCYFLYSSLGPLSSVLSVKYSYRTVTLIGGTFAAAGMMLSYFANSVAFLYVRKIAELQKQNANVQINPFGINKDERQYEKKKVYGVFVGTGAGLAFPPTVYIVTSYFVRLRGLANGLCISGSALGSIFLPPVLGFLLREYGYRGAVLVMGAVTLNVWASALLYHPVEWHLVPARSPNDSDAHDKDGETMSVTVNSSPEQTTEKANDQLASLSNSVNDKAAPIVPKSASSVALEYYKNTPVQGRTRKISMPTGREISGQMHSTPALHAVPERGGAMVDSGKYARTARSPLHSPSASSFNYVSTPYHGSTLSVLHPERASTLTLNAISSTFRKSTTTTTTEQKQREHDEKDQQNKFFDFSLLKDPIYLVILISNSTNAISYTNFIILLPAYAISLGFDNWDASLLLSIVSMLDLVGRIGGSALSDIKIMPKHWYFVGGLLASGISLAILPTSDTYVMLSIYCSFFGLASGIYVGITAVIMADMLGTEKLTSSYGISLFVNGVIQLVGPPICGIVFEQIGSYGPIFSILGIILVFGSSLWGIVPFIRRRQAALEKPASIDKV</sequence>
<accession>A0A4S2KFA9</accession>
<dbReference type="CDD" id="cd17352">
    <property type="entry name" value="MFS_MCT_SLC16"/>
    <property type="match status" value="1"/>
</dbReference>
<name>A0A4S2KFA9_9HYME</name>
<dbReference type="EMBL" id="QBLH01002553">
    <property type="protein sequence ID" value="TGZ48085.1"/>
    <property type="molecule type" value="Genomic_DNA"/>
</dbReference>
<feature type="transmembrane region" description="Helical" evidence="2">
    <location>
        <begin position="558"/>
        <end position="584"/>
    </location>
</feature>
<feature type="compositionally biased region" description="Basic and acidic residues" evidence="1">
    <location>
        <begin position="282"/>
        <end position="292"/>
    </location>
</feature>
<evidence type="ECO:0000256" key="2">
    <source>
        <dbReference type="SAM" id="Phobius"/>
    </source>
</evidence>